<evidence type="ECO:0000313" key="3">
    <source>
        <dbReference type="Proteomes" id="UP000092482"/>
    </source>
</evidence>
<accession>A0A1B1NE84</accession>
<feature type="compositionally biased region" description="Basic and acidic residues" evidence="1">
    <location>
        <begin position="282"/>
        <end position="311"/>
    </location>
</feature>
<dbReference type="KEGG" id="serj:SGUI_2269"/>
<organism evidence="2 3">
    <name type="scientific">Serinicoccus hydrothermalis</name>
    <dbReference type="NCBI Taxonomy" id="1758689"/>
    <lineage>
        <taxon>Bacteria</taxon>
        <taxon>Bacillati</taxon>
        <taxon>Actinomycetota</taxon>
        <taxon>Actinomycetes</taxon>
        <taxon>Micrococcales</taxon>
        <taxon>Ornithinimicrobiaceae</taxon>
        <taxon>Serinicoccus</taxon>
    </lineage>
</organism>
<evidence type="ECO:0000313" key="2">
    <source>
        <dbReference type="EMBL" id="ANS79665.1"/>
    </source>
</evidence>
<feature type="region of interest" description="Disordered" evidence="1">
    <location>
        <begin position="228"/>
        <end position="311"/>
    </location>
</feature>
<feature type="compositionally biased region" description="Low complexity" evidence="1">
    <location>
        <begin position="189"/>
        <end position="200"/>
    </location>
</feature>
<proteinExistence type="predicted"/>
<sequence length="311" mass="32406">MAEESDEEALHAAVSAVYAVAPADFVATRKEWVARLRSEGRKDIAKEVGALRKPSVSAAAVNSLVRAEDPVVGRLRDVGARLRHAQSAMDAAGLSGLRGDRDDLLRSWIVAAREHSDAPLTATVEAEVRDTAVAALADPAATEVVLGGTLTRALSYSGFGEVDIADAVARTSTGVVLTRIEGGGGAEAGAGPETEPPGTADGNRAGDGDETGDIERLRAALEAAESEVTAARDRRRAASEAADAAAEKVRVAESGVDQARRLLAQAEKHAESAQRSATTAQEARERADAELTDARARRDGARTRLEEAEDG</sequence>
<gene>
    <name evidence="2" type="ORF">SGUI_2269</name>
</gene>
<feature type="region of interest" description="Disordered" evidence="1">
    <location>
        <begin position="181"/>
        <end position="211"/>
    </location>
</feature>
<reference evidence="2 3" key="1">
    <citation type="submission" date="2016-03" db="EMBL/GenBank/DDBJ databases">
        <title>Shallow-sea hydrothermal system.</title>
        <authorList>
            <person name="Tang K."/>
        </authorList>
    </citation>
    <scope>NUCLEOTIDE SEQUENCE [LARGE SCALE GENOMIC DNA]</scope>
    <source>
        <strain evidence="2 3">JLT9</strain>
    </source>
</reference>
<dbReference type="STRING" id="1758689.SGUI_2269"/>
<keyword evidence="3" id="KW-1185">Reference proteome</keyword>
<dbReference type="EMBL" id="CP014989">
    <property type="protein sequence ID" value="ANS79665.1"/>
    <property type="molecule type" value="Genomic_DNA"/>
</dbReference>
<evidence type="ECO:0000256" key="1">
    <source>
        <dbReference type="SAM" id="MobiDB-lite"/>
    </source>
</evidence>
<dbReference type="Proteomes" id="UP000092482">
    <property type="component" value="Chromosome"/>
</dbReference>
<dbReference type="OrthoDB" id="3541690at2"/>
<dbReference type="PATRIC" id="fig|1758689.4.peg.2364"/>
<dbReference type="RefSeq" id="WP_066640318.1">
    <property type="nucleotide sequence ID" value="NZ_CP014989.1"/>
</dbReference>
<name>A0A1B1NE84_9MICO</name>
<evidence type="ECO:0008006" key="4">
    <source>
        <dbReference type="Google" id="ProtNLM"/>
    </source>
</evidence>
<dbReference type="AlphaFoldDB" id="A0A1B1NE84"/>
<protein>
    <recommendedName>
        <fullName evidence="4">TolA protein</fullName>
    </recommendedName>
</protein>